<dbReference type="EMBL" id="JARBDR010000337">
    <property type="protein sequence ID" value="KAJ8315537.1"/>
    <property type="molecule type" value="Genomic_DNA"/>
</dbReference>
<comment type="caution">
    <text evidence="3">The sequence shown here is derived from an EMBL/GenBank/DDBJ whole genome shotgun (WGS) entry which is preliminary data.</text>
</comment>
<gene>
    <name evidence="3" type="ORF">KUTeg_007687</name>
</gene>
<keyword evidence="2" id="KW-1133">Transmembrane helix</keyword>
<sequence>MMFLRLCENEKTNFYKLKFEVEDKNETCDDQNAQGVSPNYSANTEATTTEPCSAKHMSDFLTANNIPHINCHVCRFQRGFLNKIPKQNGKIHQRIPESDVWEQDADFYDTFSLFRCLSKDLYGTDRYYKQILQTALDYELLDENYNIFSGFTEVQNEASDKERKTVLKQKLSKIRDGSSNPNEAEIYAVATILKTSVFVCTDFDKGKWEMFPPLTCSATGDSFIALRKKGGMYYRLCPRSEECSCLLSPPVVMGHVGEIQQNIFSHIDQMLGTSQTELLVEAPEPHNPMVEFFMDELKDDDFQMQSRNIVMPHPFYEAYHVLHRTDMSKRCIDQVTLDSNSFYRCLSKEIFGTDLNYAIIREKICLEMRECSDIIGHILCDRESAEVGFFKALKSKTLFEKSHREKAFENRMEMIENDSEAEDVEILAAATFLQTPIFVLCLDDKWRTSWVKFEQLRRKPRPNEMPVRQSFCRKSNRADKYYVTLLRTSSGHYDRIVPKTEICNCLIEAPECPSPLQGKTLNITQIELHYLQIFRRVENCLSRIVVCLNDWDLANELMIQLCEVITNRLEERRQKVNIATIAGSVTGLVGGVLAIAGLALGPVTFGASFGLTIAGGVIGGVGGLTTTGSKVTEAVYLSQDINFLNVCKGKFETKVKVLQEEMISFKKELQKLDRETNNFFKFSNQDTIDPSKIQSLIGLIRAIKSFVTIPLVIARISLRSATIANAVLGPLTVIFDIGFMSHAVWNLSKGSKTDVSENLRRVISQLKAARTQLQIWSYGNLINSSKELN</sequence>
<accession>A0ABQ9FHY5</accession>
<evidence type="ECO:0000256" key="2">
    <source>
        <dbReference type="SAM" id="Phobius"/>
    </source>
</evidence>
<keyword evidence="4" id="KW-1185">Reference proteome</keyword>
<reference evidence="3 4" key="1">
    <citation type="submission" date="2022-12" db="EMBL/GenBank/DDBJ databases">
        <title>Chromosome-level genome of Tegillarca granosa.</title>
        <authorList>
            <person name="Kim J."/>
        </authorList>
    </citation>
    <scope>NUCLEOTIDE SEQUENCE [LARGE SCALE GENOMIC DNA]</scope>
    <source>
        <strain evidence="3">Teg-2019</strain>
        <tissue evidence="3">Adductor muscle</tissue>
    </source>
</reference>
<dbReference type="PANTHER" id="PTHR14096">
    <property type="entry name" value="APOLIPOPROTEIN L"/>
    <property type="match status" value="1"/>
</dbReference>
<evidence type="ECO:0000313" key="3">
    <source>
        <dbReference type="EMBL" id="KAJ8315537.1"/>
    </source>
</evidence>
<dbReference type="Proteomes" id="UP001217089">
    <property type="component" value="Unassembled WGS sequence"/>
</dbReference>
<comment type="similarity">
    <text evidence="1">Belongs to the apolipoprotein L family.</text>
</comment>
<name>A0ABQ9FHY5_TEGGR</name>
<dbReference type="PANTHER" id="PTHR14096:SF28">
    <property type="entry name" value="APOLIPOPROTEIN L, 1-RELATED"/>
    <property type="match status" value="1"/>
</dbReference>
<keyword evidence="2" id="KW-0812">Transmembrane</keyword>
<evidence type="ECO:0008006" key="5">
    <source>
        <dbReference type="Google" id="ProtNLM"/>
    </source>
</evidence>
<organism evidence="3 4">
    <name type="scientific">Tegillarca granosa</name>
    <name type="common">Malaysian cockle</name>
    <name type="synonym">Anadara granosa</name>
    <dbReference type="NCBI Taxonomy" id="220873"/>
    <lineage>
        <taxon>Eukaryota</taxon>
        <taxon>Metazoa</taxon>
        <taxon>Spiralia</taxon>
        <taxon>Lophotrochozoa</taxon>
        <taxon>Mollusca</taxon>
        <taxon>Bivalvia</taxon>
        <taxon>Autobranchia</taxon>
        <taxon>Pteriomorphia</taxon>
        <taxon>Arcoida</taxon>
        <taxon>Arcoidea</taxon>
        <taxon>Arcidae</taxon>
        <taxon>Tegillarca</taxon>
    </lineage>
</organism>
<feature type="transmembrane region" description="Helical" evidence="2">
    <location>
        <begin position="578"/>
        <end position="599"/>
    </location>
</feature>
<dbReference type="InterPro" id="IPR008405">
    <property type="entry name" value="ApoL"/>
</dbReference>
<evidence type="ECO:0000256" key="1">
    <source>
        <dbReference type="ARBA" id="ARBA00010090"/>
    </source>
</evidence>
<feature type="transmembrane region" description="Helical" evidence="2">
    <location>
        <begin position="605"/>
        <end position="624"/>
    </location>
</feature>
<keyword evidence="2" id="KW-0472">Membrane</keyword>
<protein>
    <recommendedName>
        <fullName evidence="5">Apolipoprotein L3</fullName>
    </recommendedName>
</protein>
<evidence type="ECO:0000313" key="4">
    <source>
        <dbReference type="Proteomes" id="UP001217089"/>
    </source>
</evidence>
<proteinExistence type="inferred from homology"/>
<dbReference type="Pfam" id="PF05461">
    <property type="entry name" value="ApoL"/>
    <property type="match status" value="1"/>
</dbReference>
<dbReference type="Gene3D" id="3.90.70.80">
    <property type="match status" value="1"/>
</dbReference>